<sequence length="58" mass="6162">MMDSLTVGGAETRVLSLVKSLIRLGSTRRPTETLVADAIREAFSDSAALRGTGEQGLR</sequence>
<protein>
    <submittedName>
        <fullName evidence="1">Uncharacterized protein</fullName>
    </submittedName>
</protein>
<dbReference type="EMBL" id="JACJVP010000064">
    <property type="protein sequence ID" value="MBB6675167.1"/>
    <property type="molecule type" value="Genomic_DNA"/>
</dbReference>
<reference evidence="1 2" key="1">
    <citation type="submission" date="2020-08" db="EMBL/GenBank/DDBJ databases">
        <title>Cohnella phylogeny.</title>
        <authorList>
            <person name="Dunlap C."/>
        </authorList>
    </citation>
    <scope>NUCLEOTIDE SEQUENCE [LARGE SCALE GENOMIC DNA]</scope>
    <source>
        <strain evidence="1 2">DSM 28246</strain>
    </source>
</reference>
<dbReference type="Proteomes" id="UP000547209">
    <property type="component" value="Unassembled WGS sequence"/>
</dbReference>
<evidence type="ECO:0000313" key="1">
    <source>
        <dbReference type="EMBL" id="MBB6675167.1"/>
    </source>
</evidence>
<gene>
    <name evidence="1" type="ORF">H7C19_31345</name>
</gene>
<proteinExistence type="predicted"/>
<evidence type="ECO:0000313" key="2">
    <source>
        <dbReference type="Proteomes" id="UP000547209"/>
    </source>
</evidence>
<dbReference type="AlphaFoldDB" id="A0A7X0RWV8"/>
<comment type="caution">
    <text evidence="1">The sequence shown here is derived from an EMBL/GenBank/DDBJ whole genome shotgun (WGS) entry which is preliminary data.</text>
</comment>
<keyword evidence="2" id="KW-1185">Reference proteome</keyword>
<accession>A0A7X0RWV8</accession>
<dbReference type="RefSeq" id="WP_185673025.1">
    <property type="nucleotide sequence ID" value="NZ_JACJVP010000064.1"/>
</dbReference>
<name>A0A7X0RWV8_9BACL</name>
<organism evidence="1 2">
    <name type="scientific">Cohnella nanjingensis</name>
    <dbReference type="NCBI Taxonomy" id="1387779"/>
    <lineage>
        <taxon>Bacteria</taxon>
        <taxon>Bacillati</taxon>
        <taxon>Bacillota</taxon>
        <taxon>Bacilli</taxon>
        <taxon>Bacillales</taxon>
        <taxon>Paenibacillaceae</taxon>
        <taxon>Cohnella</taxon>
    </lineage>
</organism>